<feature type="region of interest" description="Disordered" evidence="1">
    <location>
        <begin position="56"/>
        <end position="113"/>
    </location>
</feature>
<protein>
    <submittedName>
        <fullName evidence="2">Uncharacterized protein</fullName>
    </submittedName>
</protein>
<dbReference type="Proteomes" id="UP000299102">
    <property type="component" value="Unassembled WGS sequence"/>
</dbReference>
<evidence type="ECO:0000256" key="1">
    <source>
        <dbReference type="SAM" id="MobiDB-lite"/>
    </source>
</evidence>
<dbReference type="AlphaFoldDB" id="A0A4C1VE23"/>
<keyword evidence="3" id="KW-1185">Reference proteome</keyword>
<feature type="compositionally biased region" description="Polar residues" evidence="1">
    <location>
        <begin position="90"/>
        <end position="99"/>
    </location>
</feature>
<evidence type="ECO:0000313" key="3">
    <source>
        <dbReference type="Proteomes" id="UP000299102"/>
    </source>
</evidence>
<organism evidence="2 3">
    <name type="scientific">Eumeta variegata</name>
    <name type="common">Bagworm moth</name>
    <name type="synonym">Eumeta japonica</name>
    <dbReference type="NCBI Taxonomy" id="151549"/>
    <lineage>
        <taxon>Eukaryota</taxon>
        <taxon>Metazoa</taxon>
        <taxon>Ecdysozoa</taxon>
        <taxon>Arthropoda</taxon>
        <taxon>Hexapoda</taxon>
        <taxon>Insecta</taxon>
        <taxon>Pterygota</taxon>
        <taxon>Neoptera</taxon>
        <taxon>Endopterygota</taxon>
        <taxon>Lepidoptera</taxon>
        <taxon>Glossata</taxon>
        <taxon>Ditrysia</taxon>
        <taxon>Tineoidea</taxon>
        <taxon>Psychidae</taxon>
        <taxon>Oiketicinae</taxon>
        <taxon>Eumeta</taxon>
    </lineage>
</organism>
<comment type="caution">
    <text evidence="2">The sequence shown here is derived from an EMBL/GenBank/DDBJ whole genome shotgun (WGS) entry which is preliminary data.</text>
</comment>
<gene>
    <name evidence="2" type="ORF">EVAR_22840_1</name>
</gene>
<feature type="compositionally biased region" description="Basic residues" evidence="1">
    <location>
        <begin position="103"/>
        <end position="113"/>
    </location>
</feature>
<dbReference type="EMBL" id="BGZK01000332">
    <property type="protein sequence ID" value="GBP37378.1"/>
    <property type="molecule type" value="Genomic_DNA"/>
</dbReference>
<accession>A0A4C1VE23</accession>
<sequence>MLRQSLEESPIEHVMRRRHPRVCPAAFGEAIIEIQLYSIANQIIPTAQGEVFSGFQPHTTRVHGSAGSKETKKNPRIPYKQQNDQRKAATANQNGSLNVLVSRPRRRVTAPTMWHRRKKIGAELPKGAERDLNI</sequence>
<evidence type="ECO:0000313" key="2">
    <source>
        <dbReference type="EMBL" id="GBP37378.1"/>
    </source>
</evidence>
<reference evidence="2 3" key="1">
    <citation type="journal article" date="2019" name="Commun. Biol.">
        <title>The bagworm genome reveals a unique fibroin gene that provides high tensile strength.</title>
        <authorList>
            <person name="Kono N."/>
            <person name="Nakamura H."/>
            <person name="Ohtoshi R."/>
            <person name="Tomita M."/>
            <person name="Numata K."/>
            <person name="Arakawa K."/>
        </authorList>
    </citation>
    <scope>NUCLEOTIDE SEQUENCE [LARGE SCALE GENOMIC DNA]</scope>
</reference>
<proteinExistence type="predicted"/>
<name>A0A4C1VE23_EUMVA</name>